<dbReference type="InterPro" id="IPR034660">
    <property type="entry name" value="DinB/YfiT-like"/>
</dbReference>
<reference evidence="2 3" key="1">
    <citation type="submission" date="2019-03" db="EMBL/GenBank/DDBJ databases">
        <authorList>
            <person name="He R.-H."/>
        </authorList>
    </citation>
    <scope>NUCLEOTIDE SEQUENCE [LARGE SCALE GENOMIC DNA]</scope>
    <source>
        <strain evidence="3">SH 714</strain>
    </source>
</reference>
<feature type="domain" description="DinB-like" evidence="1">
    <location>
        <begin position="25"/>
        <end position="149"/>
    </location>
</feature>
<comment type="caution">
    <text evidence="2">The sequence shown here is derived from an EMBL/GenBank/DDBJ whole genome shotgun (WGS) entry which is preliminary data.</text>
</comment>
<dbReference type="SUPFAM" id="SSF109854">
    <property type="entry name" value="DinB/YfiT-like putative metalloenzymes"/>
    <property type="match status" value="1"/>
</dbReference>
<evidence type="ECO:0000313" key="3">
    <source>
        <dbReference type="Proteomes" id="UP000297975"/>
    </source>
</evidence>
<dbReference type="InterPro" id="IPR024775">
    <property type="entry name" value="DinB-like"/>
</dbReference>
<dbReference type="Proteomes" id="UP000297975">
    <property type="component" value="Unassembled WGS sequence"/>
</dbReference>
<protein>
    <submittedName>
        <fullName evidence="2">DinB family protein</fullName>
    </submittedName>
</protein>
<name>A0A4Y8IN15_9BACI</name>
<dbReference type="EMBL" id="SOPW01000007">
    <property type="protein sequence ID" value="TFB21782.1"/>
    <property type="molecule type" value="Genomic_DNA"/>
</dbReference>
<dbReference type="Pfam" id="PF12867">
    <property type="entry name" value="DinB_2"/>
    <property type="match status" value="1"/>
</dbReference>
<accession>A0A4Y8IN15</accession>
<keyword evidence="3" id="KW-1185">Reference proteome</keyword>
<evidence type="ECO:0000259" key="1">
    <source>
        <dbReference type="Pfam" id="PF12867"/>
    </source>
</evidence>
<proteinExistence type="predicted"/>
<organism evidence="2 3">
    <name type="scientific">Filobacillus milosensis</name>
    <dbReference type="NCBI Taxonomy" id="94137"/>
    <lineage>
        <taxon>Bacteria</taxon>
        <taxon>Bacillati</taxon>
        <taxon>Bacillota</taxon>
        <taxon>Bacilli</taxon>
        <taxon>Bacillales</taxon>
        <taxon>Bacillaceae</taxon>
        <taxon>Filobacillus</taxon>
    </lineage>
</organism>
<gene>
    <name evidence="2" type="ORF">E3U55_08110</name>
</gene>
<dbReference type="RefSeq" id="WP_134339925.1">
    <property type="nucleotide sequence ID" value="NZ_SOPW01000007.1"/>
</dbReference>
<dbReference type="AlphaFoldDB" id="A0A4Y8IN15"/>
<dbReference type="Gene3D" id="1.20.120.450">
    <property type="entry name" value="dinb family like domain"/>
    <property type="match status" value="1"/>
</dbReference>
<sequence>MNKNVVLNEEAVLNQWNLWRSWVVAIIDMVPEEHYDVIPEPYRNNIRWNAGHLLVGFDDVVASTLGTERQLSDKYHIMFPRESSPTDWTEEPPSMIEIKEKLKQQPEELGEAVKGKLDTPLKQEFMGMKTLGEMLQFLTAHDALHLSTMNSIRRLLESK</sequence>
<dbReference type="OrthoDB" id="4295522at2"/>
<evidence type="ECO:0000313" key="2">
    <source>
        <dbReference type="EMBL" id="TFB21782.1"/>
    </source>
</evidence>